<feature type="compositionally biased region" description="Basic and acidic residues" evidence="23">
    <location>
        <begin position="1547"/>
        <end position="1559"/>
    </location>
</feature>
<dbReference type="GO" id="GO:0006508">
    <property type="term" value="P:proteolysis"/>
    <property type="evidence" value="ECO:0007669"/>
    <property type="project" value="UniProtKB-KW"/>
</dbReference>
<feature type="compositionally biased region" description="Basic and acidic residues" evidence="23">
    <location>
        <begin position="1569"/>
        <end position="1583"/>
    </location>
</feature>
<dbReference type="InterPro" id="IPR001584">
    <property type="entry name" value="Integrase_cat-core"/>
</dbReference>
<feature type="compositionally biased region" description="Basic and acidic residues" evidence="23">
    <location>
        <begin position="1016"/>
        <end position="1027"/>
    </location>
</feature>
<keyword evidence="12" id="KW-0067">ATP-binding</keyword>
<evidence type="ECO:0000256" key="19">
    <source>
        <dbReference type="ARBA" id="ARBA00023172"/>
    </source>
</evidence>
<evidence type="ECO:0000256" key="4">
    <source>
        <dbReference type="ARBA" id="ARBA00022670"/>
    </source>
</evidence>
<dbReference type="CDD" id="cd09272">
    <property type="entry name" value="RNase_HI_RT_Ty1"/>
    <property type="match status" value="1"/>
</dbReference>
<keyword evidence="11" id="KW-0378">Hydrolase</keyword>
<sequence>MSSPTAKQPSIIAGSSRTSDEDLAPSDSISQANRPPKENRNAMSDWSLKAASLLDDIDVDRYTPYGPTTPNHLRELTSAEKERYSYYPSSAKLINEVSKDHHVNSRRRTARQIAWLIYLDGKPNAVENIYLSLQGRLFFQHILDKLDVFCTFSPNWYLKPARAPVSIINRRNLSGLIRELTTIYNQWKSHTLSNDHTMKVPSLPEDALESLYTKASHEIIAVHFRDQVERFLAFYFRIRKKLEVTSDKNDPAVEQLSNTHSEWTYPTHIHRAHSPMEALNTSTQDSENNDVEEEETVEEIVQLSQYTPKKGDRTFIPAYTPMQGPDVTTSLFTPGSQAQRDLEDFTNPSAASTSKTIVARNTLPVLPVVACRISYISVPQLALLSSLPLRVGFAIIAAAEFSVPLQQFLQVMSLSFQNQEGLGSPINALYGVRGSVQPTEQVRSAPQGLAAGSRDFGIGQGMESGRTLAGTMHMSRPADPRAPSVPPSIAALPSADFIRYPSEASSPYGICSGMPPYRAPLYAPGVMTIHSAALPVPRLSSIRDNNVYGIRLGDLSIHDPRPPSVLPDERPANAQSQVTAYTGNPPRTAHSGAPAPAARPPMMPPSRLLSVASSQAPTPAPVPTPVPVLVLAPASDRVPSAMARFPPLIPIYAPPAPVPTPAPAPAPIPAVTPIPAPVPIHPAAPSPMLNAFRPQYFAPPPMPAYPPSSHMPAYPPPPPPSPPPPPHVPYWPHPPMGYPYAAPPNAEAEDRKAFLAEMKSLSDSLKELKLEEGKYATWSRLVWDSLVVRGLEHFVDANFVPPNPADVRAYTNWVRCDGLVREAIVCSLDSSQYPYVQENTTASSVWAALREVHAPLTEARASSLRSQILSLRMPEGSSFEAHLAKLQHLVTEMSVLGQPISEGEQRHALIGSLPHSWRPVILQLELAPRPLGETIQGLRAIAPRVAELSSKSLACASDVTALSVQTEPSKSGAIRCFDCCELGHTKGSPDCEFSKRRIEVFGADRVNNRRKGKGRSSKDKNDKKKAEASVAVTDASSSEAPKAGEASAIKVSLWTPSAEDSPVQVLALAATGEHRSDSIIVNSGCSHHIVNDRAYFTSYQPFAPSERPVISGVYNGIKGYAMGIGDVAIPTTSPRGRIWCRLTDVYHVPGCSRVLLSYWKLLAAGGSVAWNPHKATPVYGPGRSLLGIAMPSNYVWRIPIDLGSRPSGEANAVIASLSVSEAVLWHRRFGHLGSANLSKLASGSLVKGLPASLACITECNECALAKACRSPFPPSDSIATAPLELVHSDLCGPFPHSVGGSKYWMILLDDATRYRWVLPLKSKYDAFEAFKAWHKRVTTQTGRVLKVLRSNNGGEYFSAQWSDYVADHGLVRQTSAPYSSQQNGRAERDLWSLQDWVRAMMLDAGLPQGWWAETVTTAVYIMNRSPHSAIDVTPFEAWTGVCPSVSNLRAFGSKCFAVHTSGTAKTLDPCSTECQFLGYDKLAKVWRLRKVGTNRVLRARDVIFHETSSASPCPVTSYSADDLEAVFPTATSADKGGDVSSTDQSDDYMRPDRPTDRQVGDPPEDDEPDPKNRSIEPDWEEKASTLPPEIKARLPRRSLRVRRQTEKFQNGTAAAVAIMPQPQVPSTYKQMLDSPDAKKWREGTVDKFQSWKSLGVYEITRVPRTQRRLGTKPVYVAKTGADGAIERFKVRYVVLGNLQREGIDYGETSSPTARPETLKIMVAVGTERNWEIHQMDVKTAYLHAKVDREIYLQIPDGFPESELPSGIPREELALRLNKAVYGLKQAGYLWICHAMQVFVETGFTQSKFNPCLFFMNVSPECRVWVLIYVDDFTILAPSPKTMSSTKSILSAAFQLKDLGEVKQILGLKIDRDREKGTTQLLQQKYVHNLLLELGLENCKPIYSPMESALQLPVHGSEPDETPLGDEDIEFMRDKPYSRVLGSLNWLANGTRPDIAHACSFLGQHAKRPGPSHWMALMRVVRYLRTTYDSGIVFACGSGLTLVGYSDSDHGGDTRDYMSYTGYVFTLGGGAISHKAIKQSCVAKSSAEAEYAALYECATQSVWLRRLVSDFLLETSDPIEIRMDSQSAMKMALRNGFSGRTKHINIDYHYLRNLV</sequence>
<dbReference type="GO" id="GO:0046872">
    <property type="term" value="F:metal ion binding"/>
    <property type="evidence" value="ECO:0007669"/>
    <property type="project" value="UniProtKB-KW"/>
</dbReference>
<keyword evidence="4" id="KW-0645">Protease</keyword>
<dbReference type="Proteomes" id="UP000650533">
    <property type="component" value="Chromosome 15"/>
</dbReference>
<dbReference type="SUPFAM" id="SSF56672">
    <property type="entry name" value="DNA/RNA polymerases"/>
    <property type="match status" value="1"/>
</dbReference>
<keyword evidence="8" id="KW-0547">Nucleotide-binding</keyword>
<evidence type="ECO:0000256" key="13">
    <source>
        <dbReference type="ARBA" id="ARBA00022842"/>
    </source>
</evidence>
<keyword evidence="16 25" id="KW-0695">RNA-directed DNA polymerase</keyword>
<feature type="compositionally biased region" description="Polar residues" evidence="23">
    <location>
        <begin position="1"/>
        <end position="17"/>
    </location>
</feature>
<feature type="region of interest" description="Disordered" evidence="23">
    <location>
        <begin position="1"/>
        <end position="42"/>
    </location>
</feature>
<dbReference type="GO" id="GO:0015074">
    <property type="term" value="P:DNA integration"/>
    <property type="evidence" value="ECO:0007669"/>
    <property type="project" value="UniProtKB-KW"/>
</dbReference>
<dbReference type="PANTHER" id="PTHR42648:SF11">
    <property type="entry name" value="TRANSPOSON TY4-P GAG-POL POLYPROTEIN"/>
    <property type="match status" value="1"/>
</dbReference>
<dbReference type="InterPro" id="IPR039537">
    <property type="entry name" value="Retrotran_Ty1/copia-like"/>
</dbReference>
<comment type="catalytic activity">
    <reaction evidence="21">
        <text>DNA(n) + a 2'-deoxyribonucleoside 5'-triphosphate = DNA(n+1) + diphosphate</text>
        <dbReference type="Rhea" id="RHEA:22508"/>
        <dbReference type="Rhea" id="RHEA-COMP:17339"/>
        <dbReference type="Rhea" id="RHEA-COMP:17340"/>
        <dbReference type="ChEBI" id="CHEBI:33019"/>
        <dbReference type="ChEBI" id="CHEBI:61560"/>
        <dbReference type="ChEBI" id="CHEBI:173112"/>
        <dbReference type="EC" id="2.7.7.49"/>
    </reaction>
</comment>
<dbReference type="GO" id="GO:0003964">
    <property type="term" value="F:RNA-directed DNA polymerase activity"/>
    <property type="evidence" value="ECO:0007669"/>
    <property type="project" value="UniProtKB-KW"/>
</dbReference>
<evidence type="ECO:0000256" key="6">
    <source>
        <dbReference type="ARBA" id="ARBA00022722"/>
    </source>
</evidence>
<comment type="function">
    <text evidence="1">The aspartyl protease (PR) mediates the proteolytic cleavages of the Gag and Gag-Pol polyproteins after assembly of the VLP.</text>
</comment>
<dbReference type="Gene3D" id="3.30.420.10">
    <property type="entry name" value="Ribonuclease H-like superfamily/Ribonuclease H"/>
    <property type="match status" value="1"/>
</dbReference>
<evidence type="ECO:0000256" key="8">
    <source>
        <dbReference type="ARBA" id="ARBA00022741"/>
    </source>
</evidence>
<evidence type="ECO:0000256" key="12">
    <source>
        <dbReference type="ARBA" id="ARBA00022840"/>
    </source>
</evidence>
<dbReference type="InterPro" id="IPR057670">
    <property type="entry name" value="SH3_retrovirus"/>
</dbReference>
<dbReference type="Pfam" id="PF13976">
    <property type="entry name" value="gag_pre-integrs"/>
    <property type="match status" value="1"/>
</dbReference>
<keyword evidence="14" id="KW-0694">RNA-binding</keyword>
<dbReference type="Pfam" id="PF14223">
    <property type="entry name" value="Retrotran_gag_2"/>
    <property type="match status" value="1"/>
</dbReference>
<evidence type="ECO:0000256" key="10">
    <source>
        <dbReference type="ARBA" id="ARBA00022759"/>
    </source>
</evidence>
<dbReference type="Pfam" id="PF07727">
    <property type="entry name" value="RVT_2"/>
    <property type="match status" value="1"/>
</dbReference>
<feature type="region of interest" description="Disordered" evidence="23">
    <location>
        <begin position="1529"/>
        <end position="1598"/>
    </location>
</feature>
<dbReference type="GO" id="GO:0005634">
    <property type="term" value="C:nucleus"/>
    <property type="evidence" value="ECO:0007669"/>
    <property type="project" value="UniProtKB-ARBA"/>
</dbReference>
<keyword evidence="3" id="KW-1188">Viral release from host cell</keyword>
<keyword evidence="17" id="KW-0239">DNA-directed DNA polymerase</keyword>
<dbReference type="InterPro" id="IPR025724">
    <property type="entry name" value="GAG-pre-integrase_dom"/>
</dbReference>
<feature type="region of interest" description="Disordered" evidence="23">
    <location>
        <begin position="578"/>
        <end position="605"/>
    </location>
</feature>
<evidence type="ECO:0000256" key="16">
    <source>
        <dbReference type="ARBA" id="ARBA00022918"/>
    </source>
</evidence>
<evidence type="ECO:0000256" key="18">
    <source>
        <dbReference type="ARBA" id="ARBA00023113"/>
    </source>
</evidence>
<keyword evidence="6" id="KW-0540">Nuclease</keyword>
<evidence type="ECO:0000256" key="9">
    <source>
        <dbReference type="ARBA" id="ARBA00022750"/>
    </source>
</evidence>
<dbReference type="GO" id="GO:0004190">
    <property type="term" value="F:aspartic-type endopeptidase activity"/>
    <property type="evidence" value="ECO:0007669"/>
    <property type="project" value="UniProtKB-KW"/>
</dbReference>
<evidence type="ECO:0000256" key="14">
    <source>
        <dbReference type="ARBA" id="ARBA00022884"/>
    </source>
</evidence>
<organism evidence="25 26">
    <name type="scientific">Rhizoctonia solani</name>
    <dbReference type="NCBI Taxonomy" id="456999"/>
    <lineage>
        <taxon>Eukaryota</taxon>
        <taxon>Fungi</taxon>
        <taxon>Dikarya</taxon>
        <taxon>Basidiomycota</taxon>
        <taxon>Agaricomycotina</taxon>
        <taxon>Agaricomycetes</taxon>
        <taxon>Cantharellales</taxon>
        <taxon>Ceratobasidiaceae</taxon>
        <taxon>Rhizoctonia</taxon>
    </lineage>
</organism>
<dbReference type="GO" id="GO:0005524">
    <property type="term" value="F:ATP binding"/>
    <property type="evidence" value="ECO:0007669"/>
    <property type="project" value="UniProtKB-KW"/>
</dbReference>
<evidence type="ECO:0000313" key="26">
    <source>
        <dbReference type="Proteomes" id="UP000650533"/>
    </source>
</evidence>
<dbReference type="GO" id="GO:0006310">
    <property type="term" value="P:DNA recombination"/>
    <property type="evidence" value="ECO:0007669"/>
    <property type="project" value="UniProtKB-KW"/>
</dbReference>
<dbReference type="PANTHER" id="PTHR42648">
    <property type="entry name" value="TRANSPOSASE, PUTATIVE-RELATED"/>
    <property type="match status" value="1"/>
</dbReference>
<dbReference type="GO" id="GO:0003723">
    <property type="term" value="F:RNA binding"/>
    <property type="evidence" value="ECO:0007669"/>
    <property type="project" value="UniProtKB-KW"/>
</dbReference>
<gene>
    <name evidence="25" type="ORF">RhiXN_12248</name>
</gene>
<keyword evidence="15" id="KW-0229">DNA integration</keyword>
<evidence type="ECO:0000256" key="5">
    <source>
        <dbReference type="ARBA" id="ARBA00022695"/>
    </source>
</evidence>
<dbReference type="InterPro" id="IPR036397">
    <property type="entry name" value="RNaseH_sf"/>
</dbReference>
<dbReference type="GO" id="GO:0004519">
    <property type="term" value="F:endonuclease activity"/>
    <property type="evidence" value="ECO:0007669"/>
    <property type="project" value="UniProtKB-KW"/>
</dbReference>
<keyword evidence="10" id="KW-0255">Endonuclease</keyword>
<dbReference type="GO" id="GO:0032196">
    <property type="term" value="P:transposition"/>
    <property type="evidence" value="ECO:0007669"/>
    <property type="project" value="UniProtKB-KW"/>
</dbReference>
<keyword evidence="5" id="KW-0548">Nucleotidyltransferase</keyword>
<keyword evidence="18" id="KW-0917">Virion maturation</keyword>
<name>A0A8H8P938_9AGAM</name>
<proteinExistence type="predicted"/>
<keyword evidence="7" id="KW-0479">Metal-binding</keyword>
<evidence type="ECO:0000256" key="3">
    <source>
        <dbReference type="ARBA" id="ARBA00022612"/>
    </source>
</evidence>
<dbReference type="GO" id="GO:0003887">
    <property type="term" value="F:DNA-directed DNA polymerase activity"/>
    <property type="evidence" value="ECO:0007669"/>
    <property type="project" value="UniProtKB-KW"/>
</dbReference>
<keyword evidence="17" id="KW-0808">Transferase</keyword>
<evidence type="ECO:0000256" key="22">
    <source>
        <dbReference type="ARBA" id="ARBA00049244"/>
    </source>
</evidence>
<keyword evidence="13" id="KW-0460">Magnesium</keyword>
<evidence type="ECO:0000256" key="11">
    <source>
        <dbReference type="ARBA" id="ARBA00022801"/>
    </source>
</evidence>
<evidence type="ECO:0000256" key="2">
    <source>
        <dbReference type="ARBA" id="ARBA00022578"/>
    </source>
</evidence>
<feature type="domain" description="Integrase catalytic" evidence="24">
    <location>
        <begin position="1278"/>
        <end position="1442"/>
    </location>
</feature>
<accession>A0A8H8P938</accession>
<dbReference type="InterPro" id="IPR012337">
    <property type="entry name" value="RNaseH-like_sf"/>
</dbReference>
<protein>
    <submittedName>
        <fullName evidence="25">Reverse transcriptase (RNA-dependent DNA polymerase)</fullName>
    </submittedName>
</protein>
<keyword evidence="2" id="KW-0815">Transposition</keyword>
<dbReference type="InterPro" id="IPR054722">
    <property type="entry name" value="PolX-like_BBD"/>
</dbReference>
<evidence type="ECO:0000256" key="7">
    <source>
        <dbReference type="ARBA" id="ARBA00022723"/>
    </source>
</evidence>
<comment type="catalytic activity">
    <reaction evidence="22">
        <text>DNA(n) + a 2'-deoxyribonucleoside 5'-triphosphate = DNA(n+1) + diphosphate</text>
        <dbReference type="Rhea" id="RHEA:22508"/>
        <dbReference type="Rhea" id="RHEA-COMP:17339"/>
        <dbReference type="Rhea" id="RHEA-COMP:17340"/>
        <dbReference type="ChEBI" id="CHEBI:33019"/>
        <dbReference type="ChEBI" id="CHEBI:61560"/>
        <dbReference type="ChEBI" id="CHEBI:173112"/>
        <dbReference type="EC" id="2.7.7.7"/>
    </reaction>
</comment>
<evidence type="ECO:0000256" key="17">
    <source>
        <dbReference type="ARBA" id="ARBA00022932"/>
    </source>
</evidence>
<keyword evidence="20" id="KW-0511">Multifunctional enzyme</keyword>
<evidence type="ECO:0000256" key="20">
    <source>
        <dbReference type="ARBA" id="ARBA00023268"/>
    </source>
</evidence>
<evidence type="ECO:0000256" key="21">
    <source>
        <dbReference type="ARBA" id="ARBA00048173"/>
    </source>
</evidence>
<evidence type="ECO:0000256" key="23">
    <source>
        <dbReference type="SAM" id="MobiDB-lite"/>
    </source>
</evidence>
<dbReference type="InterPro" id="IPR013103">
    <property type="entry name" value="RVT_2"/>
</dbReference>
<evidence type="ECO:0000256" key="15">
    <source>
        <dbReference type="ARBA" id="ARBA00022908"/>
    </source>
</evidence>
<reference evidence="25" key="1">
    <citation type="submission" date="2020-05" db="EMBL/GenBank/DDBJ databases">
        <title>Evolutionary and genomic comparisons of hybrid uninucleate and nonhybrid Rhizoctonia fungi.</title>
        <authorList>
            <person name="Li C."/>
            <person name="Chen X."/>
        </authorList>
    </citation>
    <scope>NUCLEOTIDE SEQUENCE</scope>
    <source>
        <strain evidence="25">AG-1 IA</strain>
    </source>
</reference>
<dbReference type="PROSITE" id="PS50994">
    <property type="entry name" value="INTEGRASE"/>
    <property type="match status" value="1"/>
</dbReference>
<dbReference type="GeneID" id="67034526"/>
<dbReference type="KEGG" id="rsx:RhiXN_12248"/>
<dbReference type="RefSeq" id="XP_043186824.1">
    <property type="nucleotide sequence ID" value="XM_043332063.1"/>
</dbReference>
<keyword evidence="19" id="KW-0233">DNA recombination</keyword>
<feature type="region of interest" description="Disordered" evidence="23">
    <location>
        <begin position="1004"/>
        <end position="1041"/>
    </location>
</feature>
<dbReference type="Pfam" id="PF25597">
    <property type="entry name" value="SH3_retrovirus"/>
    <property type="match status" value="1"/>
</dbReference>
<dbReference type="EMBL" id="CP059672">
    <property type="protein sequence ID" value="QRW26587.1"/>
    <property type="molecule type" value="Genomic_DNA"/>
</dbReference>
<dbReference type="InterPro" id="IPR043502">
    <property type="entry name" value="DNA/RNA_pol_sf"/>
</dbReference>
<dbReference type="SUPFAM" id="SSF53098">
    <property type="entry name" value="Ribonuclease H-like"/>
    <property type="match status" value="1"/>
</dbReference>
<evidence type="ECO:0000313" key="25">
    <source>
        <dbReference type="EMBL" id="QRW26587.1"/>
    </source>
</evidence>
<evidence type="ECO:0000259" key="24">
    <source>
        <dbReference type="PROSITE" id="PS50994"/>
    </source>
</evidence>
<keyword evidence="9" id="KW-0064">Aspartyl protease</keyword>
<evidence type="ECO:0000256" key="1">
    <source>
        <dbReference type="ARBA" id="ARBA00002180"/>
    </source>
</evidence>
<dbReference type="Pfam" id="PF22936">
    <property type="entry name" value="Pol_BBD"/>
    <property type="match status" value="1"/>
</dbReference>